<proteinExistence type="predicted"/>
<reference evidence="1" key="2">
    <citation type="journal article" date="2022" name="New Phytol.">
        <title>Evolutionary transition to the ectomycorrhizal habit in the genomes of a hyperdiverse lineage of mushroom-forming fungi.</title>
        <authorList>
            <person name="Looney B."/>
            <person name="Miyauchi S."/>
            <person name="Morin E."/>
            <person name="Drula E."/>
            <person name="Courty P.E."/>
            <person name="Kohler A."/>
            <person name="Kuo A."/>
            <person name="LaButti K."/>
            <person name="Pangilinan J."/>
            <person name="Lipzen A."/>
            <person name="Riley R."/>
            <person name="Andreopoulos W."/>
            <person name="He G."/>
            <person name="Johnson J."/>
            <person name="Nolan M."/>
            <person name="Tritt A."/>
            <person name="Barry K.W."/>
            <person name="Grigoriev I.V."/>
            <person name="Nagy L.G."/>
            <person name="Hibbett D."/>
            <person name="Henrissat B."/>
            <person name="Matheny P.B."/>
            <person name="Labbe J."/>
            <person name="Martin F.M."/>
        </authorList>
    </citation>
    <scope>NUCLEOTIDE SEQUENCE</scope>
    <source>
        <strain evidence="1">HHB10654</strain>
    </source>
</reference>
<gene>
    <name evidence="1" type="ORF">BV25DRAFT_1813375</name>
</gene>
<evidence type="ECO:0000313" key="1">
    <source>
        <dbReference type="EMBL" id="KAI0056812.1"/>
    </source>
</evidence>
<feature type="non-terminal residue" evidence="1">
    <location>
        <position position="1"/>
    </location>
</feature>
<organism evidence="1 2">
    <name type="scientific">Artomyces pyxidatus</name>
    <dbReference type="NCBI Taxonomy" id="48021"/>
    <lineage>
        <taxon>Eukaryota</taxon>
        <taxon>Fungi</taxon>
        <taxon>Dikarya</taxon>
        <taxon>Basidiomycota</taxon>
        <taxon>Agaricomycotina</taxon>
        <taxon>Agaricomycetes</taxon>
        <taxon>Russulales</taxon>
        <taxon>Auriscalpiaceae</taxon>
        <taxon>Artomyces</taxon>
    </lineage>
</organism>
<accession>A0ACB8SKP5</accession>
<sequence>RGHRAHSFVPADVNELVEVRARQRTFDGAYARTALLNLGYSLTVLRLFNRRFYRIGMLYAALATLLFLASFLRARHSRHDFSDSHEHEDSVELMKEAVPTRGNEGKQVLGRPFVTAGWIVIMVAAIVAATELALLALIIRMW</sequence>
<evidence type="ECO:0000313" key="2">
    <source>
        <dbReference type="Proteomes" id="UP000814140"/>
    </source>
</evidence>
<comment type="caution">
    <text evidence="1">The sequence shown here is derived from an EMBL/GenBank/DDBJ whole genome shotgun (WGS) entry which is preliminary data.</text>
</comment>
<dbReference type="EMBL" id="MU277257">
    <property type="protein sequence ID" value="KAI0056812.1"/>
    <property type="molecule type" value="Genomic_DNA"/>
</dbReference>
<reference evidence="1" key="1">
    <citation type="submission" date="2021-03" db="EMBL/GenBank/DDBJ databases">
        <authorList>
            <consortium name="DOE Joint Genome Institute"/>
            <person name="Ahrendt S."/>
            <person name="Looney B.P."/>
            <person name="Miyauchi S."/>
            <person name="Morin E."/>
            <person name="Drula E."/>
            <person name="Courty P.E."/>
            <person name="Chicoki N."/>
            <person name="Fauchery L."/>
            <person name="Kohler A."/>
            <person name="Kuo A."/>
            <person name="Labutti K."/>
            <person name="Pangilinan J."/>
            <person name="Lipzen A."/>
            <person name="Riley R."/>
            <person name="Andreopoulos W."/>
            <person name="He G."/>
            <person name="Johnson J."/>
            <person name="Barry K.W."/>
            <person name="Grigoriev I.V."/>
            <person name="Nagy L."/>
            <person name="Hibbett D."/>
            <person name="Henrissat B."/>
            <person name="Matheny P.B."/>
            <person name="Labbe J."/>
            <person name="Martin F."/>
        </authorList>
    </citation>
    <scope>NUCLEOTIDE SEQUENCE</scope>
    <source>
        <strain evidence="1">HHB10654</strain>
    </source>
</reference>
<keyword evidence="2" id="KW-1185">Reference proteome</keyword>
<dbReference type="Proteomes" id="UP000814140">
    <property type="component" value="Unassembled WGS sequence"/>
</dbReference>
<name>A0ACB8SKP5_9AGAM</name>
<protein>
    <submittedName>
        <fullName evidence="1">Uncharacterized protein</fullName>
    </submittedName>
</protein>